<dbReference type="InterPro" id="IPR013785">
    <property type="entry name" value="Aldolase_TIM"/>
</dbReference>
<sequence>PTRRVPRDPKYAASLTWELIDKIHKLAGLPFMIKGIATADDAKIAVEHDVDVIWVSNHGGRQLDYGLGSMDMLPEIVEAVGSKADIIVDGGVQRGSDVLKAIALGAKAVAIGKLQAWGLAADGTSGVVRMLEILEDEMICAMALLGITSVDQMTREYVRKTDALVTQPHEMSSWVNMPVGRIP</sequence>
<evidence type="ECO:0000256" key="4">
    <source>
        <dbReference type="ARBA" id="ARBA00023002"/>
    </source>
</evidence>
<protein>
    <recommendedName>
        <fullName evidence="5">FMN hydroxy acid dehydrogenase domain-containing protein</fullName>
    </recommendedName>
</protein>
<dbReference type="Pfam" id="PF01070">
    <property type="entry name" value="FMN_dh"/>
    <property type="match status" value="1"/>
</dbReference>
<organism evidence="6">
    <name type="scientific">marine metagenome</name>
    <dbReference type="NCBI Taxonomy" id="408172"/>
    <lineage>
        <taxon>unclassified sequences</taxon>
        <taxon>metagenomes</taxon>
        <taxon>ecological metagenomes</taxon>
    </lineage>
</organism>
<accession>A0A382NN31</accession>
<feature type="non-terminal residue" evidence="6">
    <location>
        <position position="1"/>
    </location>
</feature>
<proteinExistence type="predicted"/>
<dbReference type="GO" id="GO:0009060">
    <property type="term" value="P:aerobic respiration"/>
    <property type="evidence" value="ECO:0007669"/>
    <property type="project" value="TreeGrafter"/>
</dbReference>
<dbReference type="PROSITE" id="PS00557">
    <property type="entry name" value="FMN_HYDROXY_ACID_DH_1"/>
    <property type="match status" value="1"/>
</dbReference>
<keyword evidence="4" id="KW-0560">Oxidoreductase</keyword>
<dbReference type="Gene3D" id="3.20.20.70">
    <property type="entry name" value="Aldolase class I"/>
    <property type="match status" value="1"/>
</dbReference>
<dbReference type="PANTHER" id="PTHR10578:SF107">
    <property type="entry name" value="2-HYDROXYACID OXIDASE 1"/>
    <property type="match status" value="1"/>
</dbReference>
<dbReference type="GO" id="GO:0005886">
    <property type="term" value="C:plasma membrane"/>
    <property type="evidence" value="ECO:0007669"/>
    <property type="project" value="TreeGrafter"/>
</dbReference>
<dbReference type="InterPro" id="IPR000262">
    <property type="entry name" value="FMN-dep_DH"/>
</dbReference>
<evidence type="ECO:0000256" key="2">
    <source>
        <dbReference type="ARBA" id="ARBA00022630"/>
    </source>
</evidence>
<dbReference type="InterPro" id="IPR008259">
    <property type="entry name" value="FMN_hydac_DH_AS"/>
</dbReference>
<name>A0A382NN31_9ZZZZ</name>
<evidence type="ECO:0000256" key="1">
    <source>
        <dbReference type="ARBA" id="ARBA00001917"/>
    </source>
</evidence>
<comment type="cofactor">
    <cofactor evidence="1">
        <name>FMN</name>
        <dbReference type="ChEBI" id="CHEBI:58210"/>
    </cofactor>
</comment>
<evidence type="ECO:0000313" key="6">
    <source>
        <dbReference type="EMBL" id="SVC62619.1"/>
    </source>
</evidence>
<evidence type="ECO:0000256" key="3">
    <source>
        <dbReference type="ARBA" id="ARBA00022643"/>
    </source>
</evidence>
<dbReference type="PANTHER" id="PTHR10578">
    <property type="entry name" value="S -2-HYDROXY-ACID OXIDASE-RELATED"/>
    <property type="match status" value="1"/>
</dbReference>
<dbReference type="AlphaFoldDB" id="A0A382NN31"/>
<dbReference type="EMBL" id="UINC01101646">
    <property type="protein sequence ID" value="SVC62619.1"/>
    <property type="molecule type" value="Genomic_DNA"/>
</dbReference>
<evidence type="ECO:0000259" key="5">
    <source>
        <dbReference type="PROSITE" id="PS51349"/>
    </source>
</evidence>
<feature type="domain" description="FMN hydroxy acid dehydrogenase" evidence="5">
    <location>
        <begin position="1"/>
        <end position="163"/>
    </location>
</feature>
<dbReference type="PROSITE" id="PS51349">
    <property type="entry name" value="FMN_HYDROXY_ACID_DH_2"/>
    <property type="match status" value="1"/>
</dbReference>
<gene>
    <name evidence="6" type="ORF">METZ01_LOCUS315473</name>
</gene>
<keyword evidence="2" id="KW-0285">Flavoprotein</keyword>
<keyword evidence="3" id="KW-0288">FMN</keyword>
<reference evidence="6" key="1">
    <citation type="submission" date="2018-05" db="EMBL/GenBank/DDBJ databases">
        <authorList>
            <person name="Lanie J.A."/>
            <person name="Ng W.-L."/>
            <person name="Kazmierczak K.M."/>
            <person name="Andrzejewski T.M."/>
            <person name="Davidsen T.M."/>
            <person name="Wayne K.J."/>
            <person name="Tettelin H."/>
            <person name="Glass J.I."/>
            <person name="Rusch D."/>
            <person name="Podicherti R."/>
            <person name="Tsui H.-C.T."/>
            <person name="Winkler M.E."/>
        </authorList>
    </citation>
    <scope>NUCLEOTIDE SEQUENCE</scope>
</reference>
<dbReference type="InterPro" id="IPR037396">
    <property type="entry name" value="FMN_HAD"/>
</dbReference>
<dbReference type="GO" id="GO:0004459">
    <property type="term" value="F:L-lactate dehydrogenase (NAD+) activity"/>
    <property type="evidence" value="ECO:0007669"/>
    <property type="project" value="TreeGrafter"/>
</dbReference>
<dbReference type="SUPFAM" id="SSF51395">
    <property type="entry name" value="FMN-linked oxidoreductases"/>
    <property type="match status" value="1"/>
</dbReference>